<dbReference type="Gene3D" id="3.40.50.1010">
    <property type="entry name" value="5'-nuclease"/>
    <property type="match status" value="1"/>
</dbReference>
<evidence type="ECO:0000313" key="2">
    <source>
        <dbReference type="EMBL" id="KPQ42667.1"/>
    </source>
</evidence>
<accession>A0A0P7ZGA4</accession>
<comment type="caution">
    <text evidence="2">The sequence shown here is derived from an EMBL/GenBank/DDBJ whole genome shotgun (WGS) entry which is preliminary data.</text>
</comment>
<dbReference type="Proteomes" id="UP000050360">
    <property type="component" value="Unassembled WGS sequence"/>
</dbReference>
<dbReference type="SMART" id="SM00670">
    <property type="entry name" value="PINc"/>
    <property type="match status" value="1"/>
</dbReference>
<evidence type="ECO:0000313" key="3">
    <source>
        <dbReference type="Proteomes" id="UP000050360"/>
    </source>
</evidence>
<dbReference type="InterPro" id="IPR002716">
    <property type="entry name" value="PIN_dom"/>
</dbReference>
<protein>
    <submittedName>
        <fullName evidence="2">PIN domain protein</fullName>
    </submittedName>
</protein>
<gene>
    <name evidence="2" type="ORF">MPEBLZ_02774</name>
</gene>
<dbReference type="PANTHER" id="PTHR39677:SF4">
    <property type="entry name" value="RIBONUCLEASE VAPC6"/>
    <property type="match status" value="1"/>
</dbReference>
<organism evidence="2 3">
    <name type="scientific">Candidatus Methanoperedens nitratireducens</name>
    <dbReference type="NCBI Taxonomy" id="1392998"/>
    <lineage>
        <taxon>Archaea</taxon>
        <taxon>Methanobacteriati</taxon>
        <taxon>Methanobacteriota</taxon>
        <taxon>Stenosarchaea group</taxon>
        <taxon>Methanomicrobia</taxon>
        <taxon>Methanosarcinales</taxon>
        <taxon>ANME-2 cluster</taxon>
        <taxon>Candidatus Methanoperedentaceae</taxon>
        <taxon>Candidatus Methanoperedens</taxon>
    </lineage>
</organism>
<proteinExistence type="predicted"/>
<dbReference type="SUPFAM" id="SSF88723">
    <property type="entry name" value="PIN domain-like"/>
    <property type="match status" value="1"/>
</dbReference>
<dbReference type="EMBL" id="LKCM01000214">
    <property type="protein sequence ID" value="KPQ42667.1"/>
    <property type="molecule type" value="Genomic_DNA"/>
</dbReference>
<dbReference type="PANTHER" id="PTHR39677">
    <property type="entry name" value="RIBONUCLEASE VAPC6"/>
    <property type="match status" value="1"/>
</dbReference>
<evidence type="ECO:0000259" key="1">
    <source>
        <dbReference type="SMART" id="SM00670"/>
    </source>
</evidence>
<sequence>MGLGQLAKGSVFIDTSILIYAFTNTRYTETCEDFLRRAKYGEVDGYINSTVLDEFFHKLVLFEVYSKKKLTSQEAIKFLKSNPDYIKKLDQPFKASREVLNDYGFKIIDTSKHLDETLDISMEYGLLFSDALHCACCRVCGIENIATNDGDFERVDFLKMWKP</sequence>
<name>A0A0P7ZGA4_9EURY</name>
<dbReference type="Pfam" id="PF01850">
    <property type="entry name" value="PIN"/>
    <property type="match status" value="1"/>
</dbReference>
<reference evidence="2 3" key="1">
    <citation type="submission" date="2015-09" db="EMBL/GenBank/DDBJ databases">
        <title>A metagenomics-based metabolic model of nitrate-dependent anaerobic oxidation of methane by Methanoperedens-like archaea.</title>
        <authorList>
            <person name="Arshad A."/>
            <person name="Speth D.R."/>
            <person name="De Graaf R.M."/>
            <person name="Op Den Camp H.J."/>
            <person name="Jetten M.S."/>
            <person name="Welte C.U."/>
        </authorList>
    </citation>
    <scope>NUCLEOTIDE SEQUENCE [LARGE SCALE GENOMIC DNA]</scope>
</reference>
<dbReference type="AlphaFoldDB" id="A0A0P7ZGA4"/>
<feature type="domain" description="PIN" evidence="1">
    <location>
        <begin position="9"/>
        <end position="154"/>
    </location>
</feature>
<dbReference type="InterPro" id="IPR029060">
    <property type="entry name" value="PIN-like_dom_sf"/>
</dbReference>